<dbReference type="Gene3D" id="1.20.1250.20">
    <property type="entry name" value="MFS general substrate transporter like domains"/>
    <property type="match status" value="1"/>
</dbReference>
<dbReference type="GO" id="GO:0005886">
    <property type="term" value="C:plasma membrane"/>
    <property type="evidence" value="ECO:0007669"/>
    <property type="project" value="UniProtKB-SubCell"/>
</dbReference>
<organism evidence="11 12">
    <name type="scientific">Amphibalanus amphitrite</name>
    <name type="common">Striped barnacle</name>
    <name type="synonym">Balanus amphitrite</name>
    <dbReference type="NCBI Taxonomy" id="1232801"/>
    <lineage>
        <taxon>Eukaryota</taxon>
        <taxon>Metazoa</taxon>
        <taxon>Ecdysozoa</taxon>
        <taxon>Arthropoda</taxon>
        <taxon>Crustacea</taxon>
        <taxon>Multicrustacea</taxon>
        <taxon>Cirripedia</taxon>
        <taxon>Thoracica</taxon>
        <taxon>Thoracicalcarea</taxon>
        <taxon>Balanomorpha</taxon>
        <taxon>Balanoidea</taxon>
        <taxon>Balanidae</taxon>
        <taxon>Amphibalaninae</taxon>
        <taxon>Amphibalanus</taxon>
    </lineage>
</organism>
<proteinExistence type="inferred from homology"/>
<gene>
    <name evidence="11" type="primary">Tret1_1</name>
    <name evidence="11" type="ORF">FJT64_006435</name>
</gene>
<feature type="transmembrane region" description="Helical" evidence="9">
    <location>
        <begin position="282"/>
        <end position="303"/>
    </location>
</feature>
<name>A0A6A4VT28_AMPAM</name>
<evidence type="ECO:0000256" key="9">
    <source>
        <dbReference type="SAM" id="Phobius"/>
    </source>
</evidence>
<feature type="domain" description="Major facilitator superfamily (MFS) profile" evidence="10">
    <location>
        <begin position="284"/>
        <end position="711"/>
    </location>
</feature>
<dbReference type="InterPro" id="IPR003663">
    <property type="entry name" value="Sugar/inositol_transpt"/>
</dbReference>
<comment type="subcellular location">
    <subcellularLocation>
        <location evidence="1">Cell membrane</location>
        <topology evidence="1">Multi-pass membrane protein</topology>
    </subcellularLocation>
</comment>
<feature type="transmembrane region" description="Helical" evidence="9">
    <location>
        <begin position="689"/>
        <end position="707"/>
    </location>
</feature>
<feature type="region of interest" description="Disordered" evidence="8">
    <location>
        <begin position="1"/>
        <end position="123"/>
    </location>
</feature>
<feature type="transmembrane region" description="Helical" evidence="9">
    <location>
        <begin position="438"/>
        <end position="456"/>
    </location>
</feature>
<feature type="compositionally biased region" description="Polar residues" evidence="8">
    <location>
        <begin position="65"/>
        <end position="81"/>
    </location>
</feature>
<evidence type="ECO:0000256" key="3">
    <source>
        <dbReference type="ARBA" id="ARBA00022692"/>
    </source>
</evidence>
<evidence type="ECO:0000313" key="12">
    <source>
        <dbReference type="Proteomes" id="UP000440578"/>
    </source>
</evidence>
<dbReference type="NCBIfam" id="TIGR00879">
    <property type="entry name" value="SP"/>
    <property type="match status" value="1"/>
</dbReference>
<evidence type="ECO:0000256" key="8">
    <source>
        <dbReference type="SAM" id="MobiDB-lite"/>
    </source>
</evidence>
<dbReference type="FunFam" id="1.20.1250.20:FF:000055">
    <property type="entry name" value="Facilitated trehalose transporter Tret1-2 homolog"/>
    <property type="match status" value="1"/>
</dbReference>
<dbReference type="InterPro" id="IPR005829">
    <property type="entry name" value="Sugar_transporter_CS"/>
</dbReference>
<dbReference type="PROSITE" id="PS00217">
    <property type="entry name" value="SUGAR_TRANSPORT_2"/>
    <property type="match status" value="1"/>
</dbReference>
<sequence>MNRADKLASSAGDDRASTTSDESLIDVEQSLPTLLPPPKTTRESSRSVDAPLPPYFDDPRLAKLVSQTARSQSPERSTYASNLAMAATTAPRLSLTPSKNSKNSLGDEAAAAASRRDSRRASSVQLMVDKVRADLERRRLGGGDYRTLSLSSEEDGPLGALGPLSASPSEAGGLSDDEEVHAAGLPDQPDFQLSLLHSRGRRKSRRRRSTLVPQGTEMNVVVDCVVATNPDIERALHDETHKERFELFISELKLDETPGVPRSPSSQTVVSGRRGKLPIRQVIAALAVSVGSMLVGFTAAYTSPALASMQLPDSRLKITDEQASWIGSLMPLSALCGGLGSGTLIEKLGRKITIMGTGLPFMLSYALIAFAQDVYMIYVARVIAGLCIGTLSLAMPVYLGETIQPDIRGTLGLLPTTIGNTGILVCFLVGTYLRWDHLALFAGCIPVPFLVMMWFVPETPRWYVTHGNMKEAAKSLRWLRGKDVDITDELNSITEHITTAQRTHTSLRDLLSPHYLRALAIALALMFFQQMSGINAVIFYSVSIFKFAGSTIDGNLCSVVVGLVNFGATFIANVMIDRLGRKILLYISSALMVASLAVLGGFFYLKDMTSQTELVAELGWLPLVSFMVFVVAFSVGWGPIPWLFLGEGLPSRIRGSAGSVATAFNWACTFVVTKTFTDMIHSIGAHGTFWVFGACTAVGLLFTIGFMPETRGKTLEDIEKNLFTTKQGSMRKRSSVPTEL</sequence>
<dbReference type="Proteomes" id="UP000440578">
    <property type="component" value="Unassembled WGS sequence"/>
</dbReference>
<feature type="transmembrane region" description="Helical" evidence="9">
    <location>
        <begin position="411"/>
        <end position="432"/>
    </location>
</feature>
<evidence type="ECO:0000256" key="6">
    <source>
        <dbReference type="ARBA" id="ARBA00023180"/>
    </source>
</evidence>
<feature type="transmembrane region" description="Helical" evidence="9">
    <location>
        <begin position="377"/>
        <end position="399"/>
    </location>
</feature>
<dbReference type="InterPro" id="IPR005828">
    <property type="entry name" value="MFS_sugar_transport-like"/>
</dbReference>
<feature type="transmembrane region" description="Helical" evidence="9">
    <location>
        <begin position="552"/>
        <end position="576"/>
    </location>
</feature>
<evidence type="ECO:0000313" key="11">
    <source>
        <dbReference type="EMBL" id="KAF0296109.1"/>
    </source>
</evidence>
<dbReference type="EMBL" id="VIIS01001582">
    <property type="protein sequence ID" value="KAF0296109.1"/>
    <property type="molecule type" value="Genomic_DNA"/>
</dbReference>
<comment type="similarity">
    <text evidence="7">Belongs to the major facilitator superfamily. Sugar transporter (TC 2.A.1.1) family. Trehalose transporter subfamily.</text>
</comment>
<keyword evidence="12" id="KW-1185">Reference proteome</keyword>
<evidence type="ECO:0000259" key="10">
    <source>
        <dbReference type="PROSITE" id="PS50850"/>
    </source>
</evidence>
<dbReference type="Pfam" id="PF00083">
    <property type="entry name" value="Sugar_tr"/>
    <property type="match status" value="1"/>
</dbReference>
<dbReference type="InterPro" id="IPR036259">
    <property type="entry name" value="MFS_trans_sf"/>
</dbReference>
<keyword evidence="5 9" id="KW-0472">Membrane</keyword>
<protein>
    <submittedName>
        <fullName evidence="11">Facilitated trehalose transporter Tret1</fullName>
    </submittedName>
</protein>
<reference evidence="11 12" key="1">
    <citation type="submission" date="2019-07" db="EMBL/GenBank/DDBJ databases">
        <title>Draft genome assembly of a fouling barnacle, Amphibalanus amphitrite (Darwin, 1854): The first reference genome for Thecostraca.</title>
        <authorList>
            <person name="Kim W."/>
        </authorList>
    </citation>
    <scope>NUCLEOTIDE SEQUENCE [LARGE SCALE GENOMIC DNA]</scope>
    <source>
        <strain evidence="11">SNU_AA5</strain>
        <tissue evidence="11">Soma without cirri and trophi</tissue>
    </source>
</reference>
<comment type="caution">
    <text evidence="11">The sequence shown here is derived from an EMBL/GenBank/DDBJ whole genome shotgun (WGS) entry which is preliminary data.</text>
</comment>
<feature type="transmembrane region" description="Helical" evidence="9">
    <location>
        <begin position="583"/>
        <end position="604"/>
    </location>
</feature>
<feature type="transmembrane region" description="Helical" evidence="9">
    <location>
        <begin position="518"/>
        <end position="540"/>
    </location>
</feature>
<dbReference type="InterPro" id="IPR044775">
    <property type="entry name" value="MFS_ERD6/Tret1-like"/>
</dbReference>
<feature type="compositionally biased region" description="Polar residues" evidence="8">
    <location>
        <begin position="95"/>
        <end position="104"/>
    </location>
</feature>
<keyword evidence="3 9" id="KW-0812">Transmembrane</keyword>
<keyword evidence="2" id="KW-1003">Cell membrane</keyword>
<dbReference type="SUPFAM" id="SSF103473">
    <property type="entry name" value="MFS general substrate transporter"/>
    <property type="match status" value="1"/>
</dbReference>
<evidence type="ECO:0000256" key="7">
    <source>
        <dbReference type="ARBA" id="ARBA00024348"/>
    </source>
</evidence>
<dbReference type="PANTHER" id="PTHR48021">
    <property type="match status" value="1"/>
</dbReference>
<feature type="transmembrane region" description="Helical" evidence="9">
    <location>
        <begin position="352"/>
        <end position="371"/>
    </location>
</feature>
<dbReference type="PROSITE" id="PS50850">
    <property type="entry name" value="MFS"/>
    <property type="match status" value="1"/>
</dbReference>
<keyword evidence="4 9" id="KW-1133">Transmembrane helix</keyword>
<accession>A0A6A4VT28</accession>
<dbReference type="AlphaFoldDB" id="A0A6A4VT28"/>
<feature type="compositionally biased region" description="Basic and acidic residues" evidence="8">
    <location>
        <begin position="1"/>
        <end position="16"/>
    </location>
</feature>
<dbReference type="PANTHER" id="PTHR48021:SF96">
    <property type="entry name" value="FACILITATED TREHALOSE TRANSPORTER TRET1-1-RELATED"/>
    <property type="match status" value="1"/>
</dbReference>
<dbReference type="CDD" id="cd17358">
    <property type="entry name" value="MFS_GLUT6_8_Class3_like"/>
    <property type="match status" value="1"/>
</dbReference>
<evidence type="ECO:0000256" key="2">
    <source>
        <dbReference type="ARBA" id="ARBA00022475"/>
    </source>
</evidence>
<dbReference type="InterPro" id="IPR050549">
    <property type="entry name" value="MFS_Trehalose_Transporter"/>
</dbReference>
<keyword evidence="6" id="KW-0325">Glycoprotein</keyword>
<dbReference type="InterPro" id="IPR020846">
    <property type="entry name" value="MFS_dom"/>
</dbReference>
<evidence type="ECO:0000256" key="4">
    <source>
        <dbReference type="ARBA" id="ARBA00022989"/>
    </source>
</evidence>
<dbReference type="GO" id="GO:0051119">
    <property type="term" value="F:sugar transmembrane transporter activity"/>
    <property type="evidence" value="ECO:0007669"/>
    <property type="project" value="InterPro"/>
</dbReference>
<dbReference type="OrthoDB" id="6339427at2759"/>
<feature type="transmembrane region" description="Helical" evidence="9">
    <location>
        <begin position="624"/>
        <end position="645"/>
    </location>
</feature>
<dbReference type="PROSITE" id="PS00216">
    <property type="entry name" value="SUGAR_TRANSPORT_1"/>
    <property type="match status" value="1"/>
</dbReference>
<dbReference type="PRINTS" id="PR00171">
    <property type="entry name" value="SUGRTRNSPORT"/>
</dbReference>
<evidence type="ECO:0000256" key="1">
    <source>
        <dbReference type="ARBA" id="ARBA00004651"/>
    </source>
</evidence>
<feature type="region of interest" description="Disordered" evidence="8">
    <location>
        <begin position="145"/>
        <end position="190"/>
    </location>
</feature>
<evidence type="ECO:0000256" key="5">
    <source>
        <dbReference type="ARBA" id="ARBA00023136"/>
    </source>
</evidence>